<dbReference type="Pfam" id="PF01569">
    <property type="entry name" value="PAP2"/>
    <property type="match status" value="1"/>
</dbReference>
<evidence type="ECO:0000256" key="1">
    <source>
        <dbReference type="SAM" id="Phobius"/>
    </source>
</evidence>
<gene>
    <name evidence="3" type="ORF">GALL_274550</name>
</gene>
<name>A0A1J5RF82_9ZZZZ</name>
<dbReference type="SMART" id="SM00014">
    <property type="entry name" value="acidPPc"/>
    <property type="match status" value="1"/>
</dbReference>
<accession>A0A1J5RF82</accession>
<protein>
    <submittedName>
        <fullName evidence="3">Undecaprenyl pyrophosphate phosphatase</fullName>
    </submittedName>
</protein>
<dbReference type="InterPro" id="IPR036938">
    <property type="entry name" value="PAP2/HPO_sf"/>
</dbReference>
<keyword evidence="1" id="KW-0472">Membrane</keyword>
<feature type="domain" description="Phosphatidic acid phosphatase type 2/haloperoxidase" evidence="2">
    <location>
        <begin position="69"/>
        <end position="180"/>
    </location>
</feature>
<evidence type="ECO:0000313" key="3">
    <source>
        <dbReference type="EMBL" id="OIQ90663.1"/>
    </source>
</evidence>
<feature type="transmembrane region" description="Helical" evidence="1">
    <location>
        <begin position="33"/>
        <end position="58"/>
    </location>
</feature>
<dbReference type="PANTHER" id="PTHR14969">
    <property type="entry name" value="SPHINGOSINE-1-PHOSPHATE PHOSPHOHYDROLASE"/>
    <property type="match status" value="1"/>
</dbReference>
<dbReference type="InterPro" id="IPR000326">
    <property type="entry name" value="PAP2/HPO"/>
</dbReference>
<feature type="transmembrane region" description="Helical" evidence="1">
    <location>
        <begin position="70"/>
        <end position="92"/>
    </location>
</feature>
<sequence length="191" mass="20464">MIREPAWHAFGGLDAQAFLAVNHAGHGWLWDHLALLGTLLGQHAAYPFYAAAALALALQRPAWLKTGAVLTFLVGYLIEWGLVGALKVWLNVPRPLAVLGPQQVHVLGAPEFWRSFPSGHTAFAWLLLAALWGGANGVLRALLVVFALWVAWARIAVGAHFPVDVVGGALCGVLTAWMAARVLTMLGARRG</sequence>
<keyword evidence="1" id="KW-1133">Transmembrane helix</keyword>
<dbReference type="Gene3D" id="1.20.144.10">
    <property type="entry name" value="Phosphatidic acid phosphatase type 2/haloperoxidase"/>
    <property type="match status" value="1"/>
</dbReference>
<dbReference type="PANTHER" id="PTHR14969:SF13">
    <property type="entry name" value="AT30094P"/>
    <property type="match status" value="1"/>
</dbReference>
<dbReference type="EMBL" id="MLJW01000284">
    <property type="protein sequence ID" value="OIQ90663.1"/>
    <property type="molecule type" value="Genomic_DNA"/>
</dbReference>
<comment type="caution">
    <text evidence="3">The sequence shown here is derived from an EMBL/GenBank/DDBJ whole genome shotgun (WGS) entry which is preliminary data.</text>
</comment>
<keyword evidence="1" id="KW-0812">Transmembrane</keyword>
<dbReference type="CDD" id="cd01610">
    <property type="entry name" value="PAP2_like"/>
    <property type="match status" value="1"/>
</dbReference>
<reference evidence="3" key="1">
    <citation type="submission" date="2016-10" db="EMBL/GenBank/DDBJ databases">
        <title>Sequence of Gallionella enrichment culture.</title>
        <authorList>
            <person name="Poehlein A."/>
            <person name="Muehling M."/>
            <person name="Daniel R."/>
        </authorList>
    </citation>
    <scope>NUCLEOTIDE SEQUENCE</scope>
</reference>
<organism evidence="3">
    <name type="scientific">mine drainage metagenome</name>
    <dbReference type="NCBI Taxonomy" id="410659"/>
    <lineage>
        <taxon>unclassified sequences</taxon>
        <taxon>metagenomes</taxon>
        <taxon>ecological metagenomes</taxon>
    </lineage>
</organism>
<evidence type="ECO:0000259" key="2">
    <source>
        <dbReference type="SMART" id="SM00014"/>
    </source>
</evidence>
<proteinExistence type="predicted"/>
<dbReference type="SUPFAM" id="SSF48317">
    <property type="entry name" value="Acid phosphatase/Vanadium-dependent haloperoxidase"/>
    <property type="match status" value="1"/>
</dbReference>
<dbReference type="GO" id="GO:0042392">
    <property type="term" value="F:sphingosine-1-phosphate phosphatase activity"/>
    <property type="evidence" value="ECO:0007669"/>
    <property type="project" value="TreeGrafter"/>
</dbReference>
<dbReference type="AlphaFoldDB" id="A0A1J5RF82"/>
<feature type="transmembrane region" description="Helical" evidence="1">
    <location>
        <begin position="165"/>
        <end position="188"/>
    </location>
</feature>